<reference evidence="1 2" key="1">
    <citation type="submission" date="2020-04" db="EMBL/GenBank/DDBJ databases">
        <title>Genome sequence of Altibacter aquimarinus strain ALE3EI.</title>
        <authorList>
            <person name="Oh H.-M."/>
            <person name="Jang D."/>
        </authorList>
    </citation>
    <scope>NUCLEOTIDE SEQUENCE [LARGE SCALE GENOMIC DNA]</scope>
    <source>
        <strain evidence="1 2">ALE3EI</strain>
    </source>
</reference>
<name>A0A7G8PX82_9FLAO</name>
<gene>
    <name evidence="1" type="ORF">ALE3EI_2410</name>
</gene>
<organism evidence="1 2">
    <name type="scientific">Constantimarinum furrinae</name>
    <dbReference type="NCBI Taxonomy" id="2562285"/>
    <lineage>
        <taxon>Bacteria</taxon>
        <taxon>Pseudomonadati</taxon>
        <taxon>Bacteroidota</taxon>
        <taxon>Flavobacteriia</taxon>
        <taxon>Flavobacteriales</taxon>
        <taxon>Flavobacteriaceae</taxon>
        <taxon>Altibacter/Constantimarinum group</taxon>
        <taxon>Constantimarinum</taxon>
    </lineage>
</organism>
<dbReference type="Proteomes" id="UP000515514">
    <property type="component" value="Chromosome"/>
</dbReference>
<dbReference type="EMBL" id="CP052909">
    <property type="protein sequence ID" value="QNJ98948.1"/>
    <property type="molecule type" value="Genomic_DNA"/>
</dbReference>
<sequence length="397" mass="46398">MKKRVLYLSYNGMMEPLGASQVLSYVYKLSNTYEYTLLSLEKPADLQNKAEFDLLKSQLSEKGIRWIPISYGESKIGKLLNFFRFTAKVFGIVRKDKLRNIHCRSYITAIPAWFVKKFYPVTYLFDTRNFWFDERADIGSLDRGKFLYKFLKRLEKRLYKKAGGIVILARSGKATVLNNELFRGGDSIKNIEIIPTCVDLDRFVQHKREYKKPITIGYIGTAVGWYDFEKTAITLSKIGEFMDYNFLIFNNDQYNQHAFIKETLSKYQIPSEKYRIEKISFAEMPSRLKEIDISLFYIHPYFSKKASAATKLGELLASGIPVLTNKDVGDHEYYIEQYSVGKIIDFEELDTYNFSEVITPLLNQATSNRCRNLAETYFSLDKGVEKYQEIYERIFKN</sequence>
<dbReference type="KEGG" id="alti:ALE3EI_2410"/>
<evidence type="ECO:0008006" key="3">
    <source>
        <dbReference type="Google" id="ProtNLM"/>
    </source>
</evidence>
<proteinExistence type="predicted"/>
<evidence type="ECO:0000313" key="2">
    <source>
        <dbReference type="Proteomes" id="UP000515514"/>
    </source>
</evidence>
<dbReference type="SUPFAM" id="SSF53756">
    <property type="entry name" value="UDP-Glycosyltransferase/glycogen phosphorylase"/>
    <property type="match status" value="1"/>
</dbReference>
<dbReference type="RefSeq" id="WP_186989021.1">
    <property type="nucleotide sequence ID" value="NZ_CP052909.1"/>
</dbReference>
<protein>
    <recommendedName>
        <fullName evidence="3">Glycosyltransferase</fullName>
    </recommendedName>
</protein>
<evidence type="ECO:0000313" key="1">
    <source>
        <dbReference type="EMBL" id="QNJ98948.1"/>
    </source>
</evidence>
<keyword evidence="2" id="KW-1185">Reference proteome</keyword>
<dbReference type="AlphaFoldDB" id="A0A7G8PX82"/>
<dbReference type="Gene3D" id="3.40.50.2000">
    <property type="entry name" value="Glycogen Phosphorylase B"/>
    <property type="match status" value="2"/>
</dbReference>
<accession>A0A7G8PX82</accession>